<evidence type="ECO:0000256" key="2">
    <source>
        <dbReference type="ARBA" id="ARBA00006683"/>
    </source>
</evidence>
<evidence type="ECO:0000259" key="8">
    <source>
        <dbReference type="PROSITE" id="PS50887"/>
    </source>
</evidence>
<keyword evidence="4 7" id="KW-0812">Transmembrane</keyword>
<evidence type="ECO:0000256" key="3">
    <source>
        <dbReference type="ARBA" id="ARBA00022475"/>
    </source>
</evidence>
<dbReference type="AlphaFoldDB" id="A0A3E0A9P7"/>
<dbReference type="NCBIfam" id="TIGR00254">
    <property type="entry name" value="GGDEF"/>
    <property type="match status" value="1"/>
</dbReference>
<feature type="domain" description="GGDEF" evidence="8">
    <location>
        <begin position="234"/>
        <end position="353"/>
    </location>
</feature>
<dbReference type="InterPro" id="IPR029787">
    <property type="entry name" value="Nucleotide_cyclase"/>
</dbReference>
<protein>
    <submittedName>
        <fullName evidence="9">Diguanylate cyclase (GGDEF)-like protein</fullName>
    </submittedName>
</protein>
<dbReference type="GO" id="GO:0004713">
    <property type="term" value="F:protein tyrosine kinase activity"/>
    <property type="evidence" value="ECO:0007669"/>
    <property type="project" value="TreeGrafter"/>
</dbReference>
<dbReference type="SMART" id="SM00267">
    <property type="entry name" value="GGDEF"/>
    <property type="match status" value="1"/>
</dbReference>
<evidence type="ECO:0000256" key="4">
    <source>
        <dbReference type="ARBA" id="ARBA00022692"/>
    </source>
</evidence>
<dbReference type="SUPFAM" id="SSF55073">
    <property type="entry name" value="Nucleotide cyclase"/>
    <property type="match status" value="1"/>
</dbReference>
<evidence type="ECO:0000313" key="9">
    <source>
        <dbReference type="EMBL" id="REG07278.1"/>
    </source>
</evidence>
<feature type="transmembrane region" description="Helical" evidence="7">
    <location>
        <begin position="12"/>
        <end position="31"/>
    </location>
</feature>
<dbReference type="InterPro" id="IPR000160">
    <property type="entry name" value="GGDEF_dom"/>
</dbReference>
<evidence type="ECO:0000256" key="7">
    <source>
        <dbReference type="SAM" id="Phobius"/>
    </source>
</evidence>
<evidence type="ECO:0000313" key="10">
    <source>
        <dbReference type="Proteomes" id="UP000256388"/>
    </source>
</evidence>
<keyword evidence="10" id="KW-1185">Reference proteome</keyword>
<organism evidence="9 10">
    <name type="scientific">Pelolinea submarina</name>
    <dbReference type="NCBI Taxonomy" id="913107"/>
    <lineage>
        <taxon>Bacteria</taxon>
        <taxon>Bacillati</taxon>
        <taxon>Chloroflexota</taxon>
        <taxon>Anaerolineae</taxon>
        <taxon>Anaerolineales</taxon>
        <taxon>Anaerolineaceae</taxon>
        <taxon>Pelolinea</taxon>
    </lineage>
</organism>
<dbReference type="InterPro" id="IPR050445">
    <property type="entry name" value="Bact_polysacc_biosynth/exp"/>
</dbReference>
<dbReference type="OrthoDB" id="144677at2"/>
<dbReference type="PANTHER" id="PTHR32309">
    <property type="entry name" value="TYROSINE-PROTEIN KINASE"/>
    <property type="match status" value="1"/>
</dbReference>
<dbReference type="PROSITE" id="PS50887">
    <property type="entry name" value="GGDEF"/>
    <property type="match status" value="1"/>
</dbReference>
<proteinExistence type="inferred from homology"/>
<dbReference type="PANTHER" id="PTHR32309:SF13">
    <property type="entry name" value="FERRIC ENTEROBACTIN TRANSPORT PROTEIN FEPE"/>
    <property type="match status" value="1"/>
</dbReference>
<comment type="subcellular location">
    <subcellularLocation>
        <location evidence="1">Cell membrane</location>
        <topology evidence="1">Multi-pass membrane protein</topology>
    </subcellularLocation>
</comment>
<keyword evidence="6 7" id="KW-0472">Membrane</keyword>
<keyword evidence="5 7" id="KW-1133">Transmembrane helix</keyword>
<sequence length="353" mass="39229">MNIKMYLRMIQKGWWIIVLAVLASMNVTLIMDLFSSPVYEAVTRMIVLPNAESFAGKDFISSLTSLDNSSIVTTYADVFDSEFNQQAFINTLNLTEDEITEYTQSTVILPDSNVMEIYVTGPNPEVVTQWANGVARTGIDYMKTLYQVYEVNILDVAEVPTEPISPKPARDVTLGAVLGLLIGAILAILRDQLRIPLEAYRQRRLVDSQSTAFNREYFETLINEQTDKSKEEEGVFSLVMIKLNGLTEFYETLPQQVLNHLLVDVVGVLKAGLRGNDSVGRWNETTFSLLLPDTPLQAATTIRSRLIKALKNPMQLASLDERISLNPAIGVADNSENASSDEIILNALKAAAE</sequence>
<dbReference type="GO" id="GO:0005886">
    <property type="term" value="C:plasma membrane"/>
    <property type="evidence" value="ECO:0007669"/>
    <property type="project" value="UniProtKB-SubCell"/>
</dbReference>
<dbReference type="Pfam" id="PF00990">
    <property type="entry name" value="GGDEF"/>
    <property type="match status" value="1"/>
</dbReference>
<evidence type="ECO:0000256" key="1">
    <source>
        <dbReference type="ARBA" id="ARBA00004651"/>
    </source>
</evidence>
<evidence type="ECO:0000256" key="5">
    <source>
        <dbReference type="ARBA" id="ARBA00022989"/>
    </source>
</evidence>
<name>A0A3E0A9P7_9CHLR</name>
<comment type="similarity">
    <text evidence="2">Belongs to the CpsC/CapA family.</text>
</comment>
<dbReference type="InterPro" id="IPR003856">
    <property type="entry name" value="LPS_length_determ_N"/>
</dbReference>
<dbReference type="EMBL" id="QUMS01000003">
    <property type="protein sequence ID" value="REG07278.1"/>
    <property type="molecule type" value="Genomic_DNA"/>
</dbReference>
<comment type="caution">
    <text evidence="9">The sequence shown here is derived from an EMBL/GenBank/DDBJ whole genome shotgun (WGS) entry which is preliminary data.</text>
</comment>
<gene>
    <name evidence="9" type="ORF">DFR64_2483</name>
</gene>
<reference evidence="9 10" key="1">
    <citation type="submission" date="2018-08" db="EMBL/GenBank/DDBJ databases">
        <title>Genomic Encyclopedia of Type Strains, Phase IV (KMG-IV): sequencing the most valuable type-strain genomes for metagenomic binning, comparative biology and taxonomic classification.</title>
        <authorList>
            <person name="Goeker M."/>
        </authorList>
    </citation>
    <scope>NUCLEOTIDE SEQUENCE [LARGE SCALE GENOMIC DNA]</scope>
    <source>
        <strain evidence="9 10">DSM 23923</strain>
    </source>
</reference>
<evidence type="ECO:0000256" key="6">
    <source>
        <dbReference type="ARBA" id="ARBA00023136"/>
    </source>
</evidence>
<keyword evidence="3" id="KW-1003">Cell membrane</keyword>
<accession>A0A3E0A9P7</accession>
<dbReference type="RefSeq" id="WP_116225748.1">
    <property type="nucleotide sequence ID" value="NZ_AP018437.1"/>
</dbReference>
<dbReference type="Gene3D" id="3.30.70.270">
    <property type="match status" value="1"/>
</dbReference>
<dbReference type="Proteomes" id="UP000256388">
    <property type="component" value="Unassembled WGS sequence"/>
</dbReference>
<dbReference type="InterPro" id="IPR043128">
    <property type="entry name" value="Rev_trsase/Diguanyl_cyclase"/>
</dbReference>
<dbReference type="Pfam" id="PF02706">
    <property type="entry name" value="Wzz"/>
    <property type="match status" value="1"/>
</dbReference>